<sequence length="214" mass="23304">MFTKLLTATAVIGGLAAPAMAQTPYPYGYPQQQPAYPQPAPGQPGYGYYPPEQSYQQGYGQQAYGYGYQNQNQGGLGAIIGQLLGNRYNVSDRTAVQQCASAAMTQANAQYRPQNGYGQPYGNAYGYNNNRGYNQGYGMNMRVTAITNVERRRSGLRVSGLIDSNGGSYPPNGQAYGYHNQGYAATGDLSFRCNVDYRGAVSEVRIRRANTYRG</sequence>
<gene>
    <name evidence="3" type="ORF">H9L14_03995</name>
</gene>
<evidence type="ECO:0000313" key="3">
    <source>
        <dbReference type="EMBL" id="QNP46362.1"/>
    </source>
</evidence>
<keyword evidence="2" id="KW-0732">Signal</keyword>
<feature type="signal peptide" evidence="2">
    <location>
        <begin position="1"/>
        <end position="21"/>
    </location>
</feature>
<feature type="region of interest" description="Disordered" evidence="1">
    <location>
        <begin position="30"/>
        <end position="52"/>
    </location>
</feature>
<proteinExistence type="predicted"/>
<feature type="chain" id="PRO_5045776609" evidence="2">
    <location>
        <begin position="22"/>
        <end position="214"/>
    </location>
</feature>
<accession>A0ABX6TBM4</accession>
<reference evidence="3 4" key="1">
    <citation type="submission" date="2020-08" db="EMBL/GenBank/DDBJ databases">
        <title>Genome sequence of Sphingomonas sediminicola KACC 15039T.</title>
        <authorList>
            <person name="Hyun D.-W."/>
            <person name="Bae J.-W."/>
        </authorList>
    </citation>
    <scope>NUCLEOTIDE SEQUENCE [LARGE SCALE GENOMIC DNA]</scope>
    <source>
        <strain evidence="3 4">KACC 15039</strain>
    </source>
</reference>
<name>A0ABX6TBM4_9SPHN</name>
<dbReference type="EMBL" id="CP060782">
    <property type="protein sequence ID" value="QNP46362.1"/>
    <property type="molecule type" value="Genomic_DNA"/>
</dbReference>
<evidence type="ECO:0000256" key="2">
    <source>
        <dbReference type="SAM" id="SignalP"/>
    </source>
</evidence>
<organism evidence="3 4">
    <name type="scientific">Sphingomonas sediminicola</name>
    <dbReference type="NCBI Taxonomy" id="386874"/>
    <lineage>
        <taxon>Bacteria</taxon>
        <taxon>Pseudomonadati</taxon>
        <taxon>Pseudomonadota</taxon>
        <taxon>Alphaproteobacteria</taxon>
        <taxon>Sphingomonadales</taxon>
        <taxon>Sphingomonadaceae</taxon>
        <taxon>Sphingomonas</taxon>
    </lineage>
</organism>
<dbReference type="Proteomes" id="UP000516105">
    <property type="component" value="Chromosome"/>
</dbReference>
<dbReference type="RefSeq" id="WP_187709315.1">
    <property type="nucleotide sequence ID" value="NZ_CP060782.1"/>
</dbReference>
<keyword evidence="4" id="KW-1185">Reference proteome</keyword>
<evidence type="ECO:0000313" key="4">
    <source>
        <dbReference type="Proteomes" id="UP000516105"/>
    </source>
</evidence>
<protein>
    <submittedName>
        <fullName evidence="3">Uncharacterized protein</fullName>
    </submittedName>
</protein>
<evidence type="ECO:0000256" key="1">
    <source>
        <dbReference type="SAM" id="MobiDB-lite"/>
    </source>
</evidence>